<comment type="caution">
    <text evidence="8">The sequence shown here is derived from an EMBL/GenBank/DDBJ whole genome shotgun (WGS) entry which is preliminary data.</text>
</comment>
<dbReference type="InterPro" id="IPR036097">
    <property type="entry name" value="HisK_dim/P_sf"/>
</dbReference>
<feature type="domain" description="Response regulatory" evidence="7">
    <location>
        <begin position="133"/>
        <end position="251"/>
    </location>
</feature>
<dbReference type="SMART" id="SM00388">
    <property type="entry name" value="HisKA"/>
    <property type="match status" value="1"/>
</dbReference>
<dbReference type="SMART" id="SM00448">
    <property type="entry name" value="REC"/>
    <property type="match status" value="1"/>
</dbReference>
<sequence length="258" mass="27223">MSTTACHYAFTAASPALAAVQAGGGKAPPCDSGGKSEFLAHASHELRTSVHGILGFTQLLSQDGSLGAEQQRQVELIDACAQTLLKLAQEMRAASTPPEKPSCLLPAQAPVRSGLALPPAQSAADDAATPARRLLYVEDNPLNVLLMEALLAQRPHWVLRVATTQAEALATAPEFRPHLLLLDMNLPDGSGTELLTLLRAKHAALRGVPAIAVSADAFTEDTRAALAAGFDSYWTKPLDMVQVLAELDQRLHHVPAAP</sequence>
<evidence type="ECO:0000256" key="2">
    <source>
        <dbReference type="ARBA" id="ARBA00012438"/>
    </source>
</evidence>
<dbReference type="Gene3D" id="1.10.287.130">
    <property type="match status" value="1"/>
</dbReference>
<evidence type="ECO:0000256" key="4">
    <source>
        <dbReference type="ARBA" id="ARBA00023012"/>
    </source>
</evidence>
<dbReference type="Gene3D" id="3.40.50.2300">
    <property type="match status" value="1"/>
</dbReference>
<feature type="signal peptide" evidence="6">
    <location>
        <begin position="1"/>
        <end position="18"/>
    </location>
</feature>
<feature type="chain" id="PRO_5045292978" description="histidine kinase" evidence="6">
    <location>
        <begin position="19"/>
        <end position="258"/>
    </location>
</feature>
<keyword evidence="6" id="KW-0732">Signal</keyword>
<organism evidence="8 9">
    <name type="scientific">Azohydromonas lata</name>
    <dbReference type="NCBI Taxonomy" id="45677"/>
    <lineage>
        <taxon>Bacteria</taxon>
        <taxon>Pseudomonadati</taxon>
        <taxon>Pseudomonadota</taxon>
        <taxon>Betaproteobacteria</taxon>
        <taxon>Burkholderiales</taxon>
        <taxon>Sphaerotilaceae</taxon>
        <taxon>Azohydromonas</taxon>
    </lineage>
</organism>
<dbReference type="CDD" id="cd00082">
    <property type="entry name" value="HisKA"/>
    <property type="match status" value="1"/>
</dbReference>
<evidence type="ECO:0000259" key="7">
    <source>
        <dbReference type="PROSITE" id="PS50110"/>
    </source>
</evidence>
<dbReference type="EC" id="2.7.13.3" evidence="2"/>
<evidence type="ECO:0000256" key="5">
    <source>
        <dbReference type="PROSITE-ProRule" id="PRU00169"/>
    </source>
</evidence>
<dbReference type="PROSITE" id="PS50110">
    <property type="entry name" value="RESPONSE_REGULATORY"/>
    <property type="match status" value="1"/>
</dbReference>
<dbReference type="Pfam" id="PF00512">
    <property type="entry name" value="HisKA"/>
    <property type="match status" value="1"/>
</dbReference>
<dbReference type="RefSeq" id="WP_322464352.1">
    <property type="nucleotide sequence ID" value="NZ_JAXOJX010000002.1"/>
</dbReference>
<dbReference type="InterPro" id="IPR001789">
    <property type="entry name" value="Sig_transdc_resp-reg_receiver"/>
</dbReference>
<comment type="catalytic activity">
    <reaction evidence="1">
        <text>ATP + protein L-histidine = ADP + protein N-phospho-L-histidine.</text>
        <dbReference type="EC" id="2.7.13.3"/>
    </reaction>
</comment>
<evidence type="ECO:0000256" key="6">
    <source>
        <dbReference type="SAM" id="SignalP"/>
    </source>
</evidence>
<reference evidence="8 9" key="1">
    <citation type="submission" date="2023-11" db="EMBL/GenBank/DDBJ databases">
        <title>Draft genome of Azohydromonas lata strain H1 (DSM1123), a polyhydroxyalkanoate producer.</title>
        <authorList>
            <person name="Traversa D."/>
            <person name="D'Addabbo P."/>
            <person name="Pazzani C."/>
            <person name="Manzari C."/>
            <person name="Chiara M."/>
            <person name="Scrascia M."/>
        </authorList>
    </citation>
    <scope>NUCLEOTIDE SEQUENCE [LARGE SCALE GENOMIC DNA]</scope>
    <source>
        <strain evidence="8 9">H1</strain>
    </source>
</reference>
<accession>A0ABU5IAH0</accession>
<dbReference type="EMBL" id="JAXOJX010000002">
    <property type="protein sequence ID" value="MDZ5455601.1"/>
    <property type="molecule type" value="Genomic_DNA"/>
</dbReference>
<dbReference type="Proteomes" id="UP001293718">
    <property type="component" value="Unassembled WGS sequence"/>
</dbReference>
<proteinExistence type="predicted"/>
<evidence type="ECO:0000313" key="9">
    <source>
        <dbReference type="Proteomes" id="UP001293718"/>
    </source>
</evidence>
<dbReference type="PANTHER" id="PTHR45339">
    <property type="entry name" value="HYBRID SIGNAL TRANSDUCTION HISTIDINE KINASE J"/>
    <property type="match status" value="1"/>
</dbReference>
<keyword evidence="4" id="KW-0902">Two-component regulatory system</keyword>
<dbReference type="Pfam" id="PF00072">
    <property type="entry name" value="Response_reg"/>
    <property type="match status" value="1"/>
</dbReference>
<gene>
    <name evidence="8" type="ORF">SM757_03345</name>
</gene>
<evidence type="ECO:0000256" key="3">
    <source>
        <dbReference type="ARBA" id="ARBA00022553"/>
    </source>
</evidence>
<feature type="modified residue" description="4-aspartylphosphate" evidence="5">
    <location>
        <position position="183"/>
    </location>
</feature>
<keyword evidence="3 5" id="KW-0597">Phosphoprotein</keyword>
<evidence type="ECO:0000313" key="8">
    <source>
        <dbReference type="EMBL" id="MDZ5455601.1"/>
    </source>
</evidence>
<dbReference type="InterPro" id="IPR003661">
    <property type="entry name" value="HisK_dim/P_dom"/>
</dbReference>
<name>A0ABU5IAH0_9BURK</name>
<dbReference type="PANTHER" id="PTHR45339:SF1">
    <property type="entry name" value="HYBRID SIGNAL TRANSDUCTION HISTIDINE KINASE J"/>
    <property type="match status" value="1"/>
</dbReference>
<dbReference type="SUPFAM" id="SSF47384">
    <property type="entry name" value="Homodimeric domain of signal transducing histidine kinase"/>
    <property type="match status" value="1"/>
</dbReference>
<dbReference type="SUPFAM" id="SSF52172">
    <property type="entry name" value="CheY-like"/>
    <property type="match status" value="1"/>
</dbReference>
<protein>
    <recommendedName>
        <fullName evidence="2">histidine kinase</fullName>
        <ecNumber evidence="2">2.7.13.3</ecNumber>
    </recommendedName>
</protein>
<evidence type="ECO:0000256" key="1">
    <source>
        <dbReference type="ARBA" id="ARBA00000085"/>
    </source>
</evidence>
<keyword evidence="9" id="KW-1185">Reference proteome</keyword>
<dbReference type="InterPro" id="IPR011006">
    <property type="entry name" value="CheY-like_superfamily"/>
</dbReference>